<dbReference type="AlphaFoldDB" id="A0A858XU06"/>
<name>A0A858XU06_9BACT</name>
<dbReference type="EMBL" id="CP046176">
    <property type="protein sequence ID" value="QJR78941.1"/>
    <property type="molecule type" value="Genomic_DNA"/>
</dbReference>
<evidence type="ECO:0000313" key="2">
    <source>
        <dbReference type="EMBL" id="QJR78941.1"/>
    </source>
</evidence>
<gene>
    <name evidence="2" type="ORF">GKD17_22500</name>
</gene>
<accession>A0A858XU06</accession>
<evidence type="ECO:0000259" key="1">
    <source>
        <dbReference type="Pfam" id="PF14279"/>
    </source>
</evidence>
<dbReference type="RefSeq" id="WP_007834090.1">
    <property type="nucleotide sequence ID" value="NZ_CP046176.1"/>
</dbReference>
<reference evidence="2 3" key="1">
    <citation type="submission" date="2019-11" db="EMBL/GenBank/DDBJ databases">
        <title>Complete genome sequence of Bacteroides dorei DSM 17855.</title>
        <authorList>
            <person name="Russell J.T."/>
        </authorList>
    </citation>
    <scope>NUCLEOTIDE SEQUENCE [LARGE SCALE GENOMIC DNA]</scope>
    <source>
        <strain evidence="2 3">DSM 17855</strain>
    </source>
</reference>
<sequence>MEEIKYYCYICDEELTDTNNSDEHIILNAIGGHLHSNKLLCKRCNNTLGDTADAKLAEDLSFYTDMLKVKKVRKNPHKQIMLDDEGREVAVYNAGEKIELRRPYVDKEENQGNISIHITARNEKELKGILNGLIREGTISQEEADKLIEKAVTVEHKPILHKRNCISQEAFPSIIKSAVNYYLFKTQDTPRIKHLIPYIVGEKDAKEVLYLHHFKKLPYDDTKEEVTHMIHIEGSKDTALLYAMMEYYGIFIYIVVLDSNYHGDDINETYTYDTVEGCEITRTFSLPLTLEELNVFREQPYDEYVKNLPYIEERCDRVMNIWQRRKDHEELSKTIEKAFGKYPDGCVITEEMISEIGDEIMKFVENKLSSQI</sequence>
<organism evidence="2 3">
    <name type="scientific">Phocaeicola dorei</name>
    <dbReference type="NCBI Taxonomy" id="357276"/>
    <lineage>
        <taxon>Bacteria</taxon>
        <taxon>Pseudomonadati</taxon>
        <taxon>Bacteroidota</taxon>
        <taxon>Bacteroidia</taxon>
        <taxon>Bacteroidales</taxon>
        <taxon>Bacteroidaceae</taxon>
        <taxon>Phocaeicola</taxon>
    </lineage>
</organism>
<dbReference type="InterPro" id="IPR029471">
    <property type="entry name" value="HNH_5"/>
</dbReference>
<protein>
    <recommendedName>
        <fullName evidence="1">HNH endonuclease 5 domain-containing protein</fullName>
    </recommendedName>
</protein>
<proteinExistence type="predicted"/>
<dbReference type="GeneID" id="93449442"/>
<dbReference type="Pfam" id="PF14279">
    <property type="entry name" value="HNH_5"/>
    <property type="match status" value="1"/>
</dbReference>
<evidence type="ECO:0000313" key="3">
    <source>
        <dbReference type="Proteomes" id="UP000500949"/>
    </source>
</evidence>
<feature type="domain" description="HNH endonuclease 5" evidence="1">
    <location>
        <begin position="8"/>
        <end position="60"/>
    </location>
</feature>
<dbReference type="Proteomes" id="UP000500949">
    <property type="component" value="Chromosome"/>
</dbReference>